<keyword evidence="3" id="KW-1185">Reference proteome</keyword>
<name>W4KA80_HETIT</name>
<feature type="compositionally biased region" description="Basic and acidic residues" evidence="1">
    <location>
        <begin position="385"/>
        <end position="394"/>
    </location>
</feature>
<feature type="compositionally biased region" description="Basic and acidic residues" evidence="1">
    <location>
        <begin position="318"/>
        <end position="329"/>
    </location>
</feature>
<dbReference type="InParanoid" id="W4KA80"/>
<feature type="region of interest" description="Disordered" evidence="1">
    <location>
        <begin position="32"/>
        <end position="51"/>
    </location>
</feature>
<reference evidence="2 3" key="1">
    <citation type="journal article" date="2012" name="New Phytol.">
        <title>Insight into trade-off between wood decay and parasitism from the genome of a fungal forest pathogen.</title>
        <authorList>
            <person name="Olson A."/>
            <person name="Aerts A."/>
            <person name="Asiegbu F."/>
            <person name="Belbahri L."/>
            <person name="Bouzid O."/>
            <person name="Broberg A."/>
            <person name="Canback B."/>
            <person name="Coutinho P.M."/>
            <person name="Cullen D."/>
            <person name="Dalman K."/>
            <person name="Deflorio G."/>
            <person name="van Diepen L.T."/>
            <person name="Dunand C."/>
            <person name="Duplessis S."/>
            <person name="Durling M."/>
            <person name="Gonthier P."/>
            <person name="Grimwood J."/>
            <person name="Fossdal C.G."/>
            <person name="Hansson D."/>
            <person name="Henrissat B."/>
            <person name="Hietala A."/>
            <person name="Himmelstrand K."/>
            <person name="Hoffmeister D."/>
            <person name="Hogberg N."/>
            <person name="James T.Y."/>
            <person name="Karlsson M."/>
            <person name="Kohler A."/>
            <person name="Kues U."/>
            <person name="Lee Y.H."/>
            <person name="Lin Y.C."/>
            <person name="Lind M."/>
            <person name="Lindquist E."/>
            <person name="Lombard V."/>
            <person name="Lucas S."/>
            <person name="Lunden K."/>
            <person name="Morin E."/>
            <person name="Murat C."/>
            <person name="Park J."/>
            <person name="Raffaello T."/>
            <person name="Rouze P."/>
            <person name="Salamov A."/>
            <person name="Schmutz J."/>
            <person name="Solheim H."/>
            <person name="Stahlberg J."/>
            <person name="Velez H."/>
            <person name="de Vries R.P."/>
            <person name="Wiebenga A."/>
            <person name="Woodward S."/>
            <person name="Yakovlev I."/>
            <person name="Garbelotto M."/>
            <person name="Martin F."/>
            <person name="Grigoriev I.V."/>
            <person name="Stenlid J."/>
        </authorList>
    </citation>
    <scope>NUCLEOTIDE SEQUENCE [LARGE SCALE GENOMIC DNA]</scope>
    <source>
        <strain evidence="2 3">TC 32-1</strain>
    </source>
</reference>
<feature type="region of interest" description="Disordered" evidence="1">
    <location>
        <begin position="379"/>
        <end position="402"/>
    </location>
</feature>
<accession>W4KA80</accession>
<dbReference type="EMBL" id="KI925457">
    <property type="protein sequence ID" value="ETW82688.1"/>
    <property type="molecule type" value="Genomic_DNA"/>
</dbReference>
<organism evidence="2 3">
    <name type="scientific">Heterobasidion irregulare (strain TC 32-1)</name>
    <dbReference type="NCBI Taxonomy" id="747525"/>
    <lineage>
        <taxon>Eukaryota</taxon>
        <taxon>Fungi</taxon>
        <taxon>Dikarya</taxon>
        <taxon>Basidiomycota</taxon>
        <taxon>Agaricomycotina</taxon>
        <taxon>Agaricomycetes</taxon>
        <taxon>Russulales</taxon>
        <taxon>Bondarzewiaceae</taxon>
        <taxon>Heterobasidion</taxon>
        <taxon>Heterobasidion annosum species complex</taxon>
    </lineage>
</organism>
<sequence length="402" mass="45783">MLLHEDHDASSPSRNSSPDVVLMVSNLDIGRVDRGTSPYPSNAGRIDRGTSPHRLEPAVVTLTPHLNNFSDDDAEDYAKGPHEMHHGMKTLMTETYRALTKYQWEFHLLLQSRRALELQVPRDYKQEQQLNSQAMEKLDRYQLYRELHLRQYQLVDRFPAPWEELPLGNPGMSIATYLDDWLVPVSRSEDSPSKQTLTPPLGMNITTDDHELSSSILTNSPSMSTESSFQLSSSPENWAPSNLVEPTPFALSSGMYHVPENVPRLYQIQEGLRTRSWNALHRGHGKIVQHIAIPRRPPLTGYEILPYPMGVPTRRNHPSIEETREEGVEGPRQPSAAEQLLAGVFDTGLERLLLVLDFVQMRDRITKLDAWDALDDPGNYDDADPYYRPDEGGDRYQGPYDY</sequence>
<dbReference type="Proteomes" id="UP000030671">
    <property type="component" value="Unassembled WGS sequence"/>
</dbReference>
<evidence type="ECO:0000313" key="2">
    <source>
        <dbReference type="EMBL" id="ETW82688.1"/>
    </source>
</evidence>
<dbReference type="RefSeq" id="XP_009545023.1">
    <property type="nucleotide sequence ID" value="XM_009546728.1"/>
</dbReference>
<dbReference type="KEGG" id="hir:HETIRDRAFT_108912"/>
<evidence type="ECO:0000256" key="1">
    <source>
        <dbReference type="SAM" id="MobiDB-lite"/>
    </source>
</evidence>
<evidence type="ECO:0000313" key="3">
    <source>
        <dbReference type="Proteomes" id="UP000030671"/>
    </source>
</evidence>
<dbReference type="AlphaFoldDB" id="W4KA80"/>
<feature type="region of interest" description="Disordered" evidence="1">
    <location>
        <begin position="313"/>
        <end position="333"/>
    </location>
</feature>
<proteinExistence type="predicted"/>
<gene>
    <name evidence="2" type="ORF">HETIRDRAFT_108912</name>
</gene>
<protein>
    <submittedName>
        <fullName evidence="2">Uncharacterized protein</fullName>
    </submittedName>
</protein>
<dbReference type="GeneID" id="20666394"/>
<dbReference type="HOGENOM" id="CLU_050560_0_0_1"/>